<dbReference type="Proteomes" id="UP000747542">
    <property type="component" value="Unassembled WGS sequence"/>
</dbReference>
<feature type="non-terminal residue" evidence="2">
    <location>
        <position position="150"/>
    </location>
</feature>
<keyword evidence="3" id="KW-1185">Reference proteome</keyword>
<organism evidence="2 3">
    <name type="scientific">Homarus americanus</name>
    <name type="common">American lobster</name>
    <dbReference type="NCBI Taxonomy" id="6706"/>
    <lineage>
        <taxon>Eukaryota</taxon>
        <taxon>Metazoa</taxon>
        <taxon>Ecdysozoa</taxon>
        <taxon>Arthropoda</taxon>
        <taxon>Crustacea</taxon>
        <taxon>Multicrustacea</taxon>
        <taxon>Malacostraca</taxon>
        <taxon>Eumalacostraca</taxon>
        <taxon>Eucarida</taxon>
        <taxon>Decapoda</taxon>
        <taxon>Pleocyemata</taxon>
        <taxon>Astacidea</taxon>
        <taxon>Nephropoidea</taxon>
        <taxon>Nephropidae</taxon>
        <taxon>Homarus</taxon>
    </lineage>
</organism>
<sequence>MIGIKMARNGVIQSLCFLAGILAVAGKAYVQVTVGQTAYLESLNGVNPTDEMRKTDVENMTEVVLNAINTTIISVEVTKLEVYNDTTLSVEMTITVACNAADPWTDRQAHVQEVLDSVKTQKPDFLFSLDEAIISETQPATDNTTTPAGD</sequence>
<evidence type="ECO:0000313" key="3">
    <source>
        <dbReference type="Proteomes" id="UP000747542"/>
    </source>
</evidence>
<gene>
    <name evidence="2" type="ORF">Hamer_G025853</name>
</gene>
<evidence type="ECO:0000313" key="2">
    <source>
        <dbReference type="EMBL" id="KAG7169808.1"/>
    </source>
</evidence>
<accession>A0A8J5MZI4</accession>
<feature type="signal peptide" evidence="1">
    <location>
        <begin position="1"/>
        <end position="26"/>
    </location>
</feature>
<comment type="caution">
    <text evidence="2">The sequence shown here is derived from an EMBL/GenBank/DDBJ whole genome shotgun (WGS) entry which is preliminary data.</text>
</comment>
<dbReference type="AlphaFoldDB" id="A0A8J5MZI4"/>
<protein>
    <submittedName>
        <fullName evidence="2">Uncharacterized protein</fullName>
    </submittedName>
</protein>
<evidence type="ECO:0000256" key="1">
    <source>
        <dbReference type="SAM" id="SignalP"/>
    </source>
</evidence>
<keyword evidence="1" id="KW-0732">Signal</keyword>
<reference evidence="2" key="1">
    <citation type="journal article" date="2021" name="Sci. Adv.">
        <title>The American lobster genome reveals insights on longevity, neural, and immune adaptations.</title>
        <authorList>
            <person name="Polinski J.M."/>
            <person name="Zimin A.V."/>
            <person name="Clark K.F."/>
            <person name="Kohn A.B."/>
            <person name="Sadowski N."/>
            <person name="Timp W."/>
            <person name="Ptitsyn A."/>
            <person name="Khanna P."/>
            <person name="Romanova D.Y."/>
            <person name="Williams P."/>
            <person name="Greenwood S.J."/>
            <person name="Moroz L.L."/>
            <person name="Walt D.R."/>
            <person name="Bodnar A.G."/>
        </authorList>
    </citation>
    <scope>NUCLEOTIDE SEQUENCE</scope>
    <source>
        <strain evidence="2">GMGI-L3</strain>
    </source>
</reference>
<name>A0A8J5MZI4_HOMAM</name>
<dbReference type="EMBL" id="JAHLQT010015447">
    <property type="protein sequence ID" value="KAG7169808.1"/>
    <property type="molecule type" value="Genomic_DNA"/>
</dbReference>
<proteinExistence type="predicted"/>
<feature type="chain" id="PRO_5035193238" evidence="1">
    <location>
        <begin position="27"/>
        <end position="150"/>
    </location>
</feature>